<dbReference type="Proteomes" id="UP000270296">
    <property type="component" value="Unassembled WGS sequence"/>
</dbReference>
<protein>
    <submittedName>
        <fullName evidence="4">UBA domain-containing protein</fullName>
    </submittedName>
</protein>
<gene>
    <name evidence="2" type="ORF">SBAD_LOCUS4304</name>
</gene>
<evidence type="ECO:0000313" key="4">
    <source>
        <dbReference type="WBParaSite" id="SBAD_0000448901-mRNA-1"/>
    </source>
</evidence>
<dbReference type="AlphaFoldDB" id="A0A183IL08"/>
<dbReference type="WBParaSite" id="SBAD_0000448901-mRNA-1">
    <property type="protein sequence ID" value="SBAD_0000448901-mRNA-1"/>
    <property type="gene ID" value="SBAD_0000448901"/>
</dbReference>
<feature type="region of interest" description="Disordered" evidence="1">
    <location>
        <begin position="93"/>
        <end position="125"/>
    </location>
</feature>
<evidence type="ECO:0000256" key="1">
    <source>
        <dbReference type="SAM" id="MobiDB-lite"/>
    </source>
</evidence>
<accession>A0A183IL08</accession>
<name>A0A183IL08_9BILA</name>
<feature type="compositionally biased region" description="Low complexity" evidence="1">
    <location>
        <begin position="93"/>
        <end position="115"/>
    </location>
</feature>
<evidence type="ECO:0000313" key="3">
    <source>
        <dbReference type="Proteomes" id="UP000270296"/>
    </source>
</evidence>
<sequence length="220" mass="21827">MNRHCSNANAVAGVEGGAANAAAAVTKSTAPSGLRDTRFIASGGLVVPLRGPHATLAPSAAVASSAAAAAAAGAAAANGTSAQVVAGGTLLSSSSTASQESPPSALAPAPTSATSAPPPQQQSMKVKLDNCGSASTKCRFGYKEALIQIKQSLLPYENSLQAAARAGNAATSDCLVTDDVPPGVAAATDGGDQQHESFMLEMLVQMGFDKVSVLLRYIQC</sequence>
<keyword evidence="3" id="KW-1185">Reference proteome</keyword>
<proteinExistence type="predicted"/>
<dbReference type="EMBL" id="UZAM01008239">
    <property type="protein sequence ID" value="VDP03949.1"/>
    <property type="molecule type" value="Genomic_DNA"/>
</dbReference>
<reference evidence="4" key="1">
    <citation type="submission" date="2016-06" db="UniProtKB">
        <authorList>
            <consortium name="WormBaseParasite"/>
        </authorList>
    </citation>
    <scope>IDENTIFICATION</scope>
</reference>
<organism evidence="4">
    <name type="scientific">Soboliphyme baturini</name>
    <dbReference type="NCBI Taxonomy" id="241478"/>
    <lineage>
        <taxon>Eukaryota</taxon>
        <taxon>Metazoa</taxon>
        <taxon>Ecdysozoa</taxon>
        <taxon>Nematoda</taxon>
        <taxon>Enoplea</taxon>
        <taxon>Dorylaimia</taxon>
        <taxon>Dioctophymatida</taxon>
        <taxon>Dioctophymatoidea</taxon>
        <taxon>Soboliphymatidae</taxon>
        <taxon>Soboliphyme</taxon>
    </lineage>
</organism>
<reference evidence="2 3" key="2">
    <citation type="submission" date="2018-11" db="EMBL/GenBank/DDBJ databases">
        <authorList>
            <consortium name="Pathogen Informatics"/>
        </authorList>
    </citation>
    <scope>NUCLEOTIDE SEQUENCE [LARGE SCALE GENOMIC DNA]</scope>
</reference>
<evidence type="ECO:0000313" key="2">
    <source>
        <dbReference type="EMBL" id="VDP03949.1"/>
    </source>
</evidence>